<dbReference type="AlphaFoldDB" id="A0RWA5"/>
<dbReference type="STRING" id="414004.CENSYa_0990"/>
<evidence type="ECO:0000256" key="1">
    <source>
        <dbReference type="SAM" id="MobiDB-lite"/>
    </source>
</evidence>
<proteinExistence type="predicted"/>
<dbReference type="EnsemblBacteria" id="ABK77622">
    <property type="protein sequence ID" value="ABK77622"/>
    <property type="gene ID" value="CENSYa_0990"/>
</dbReference>
<dbReference type="KEGG" id="csy:CENSYa_0990"/>
<feature type="region of interest" description="Disordered" evidence="1">
    <location>
        <begin position="1"/>
        <end position="23"/>
    </location>
</feature>
<dbReference type="EMBL" id="DP000238">
    <property type="protein sequence ID" value="ABK77622.1"/>
    <property type="molecule type" value="Genomic_DNA"/>
</dbReference>
<reference evidence="2 3" key="1">
    <citation type="journal article" date="2006" name="Proc. Natl. Acad. Sci. U.S.A.">
        <title>Genomic analysis of the uncultivated marine crenarchaeote Cenarchaeum symbiosum.</title>
        <authorList>
            <person name="Hallam S.J."/>
            <person name="Konstantinidis K.T."/>
            <person name="Putnam N."/>
            <person name="Schleper C."/>
            <person name="Watanabe Y."/>
            <person name="Sugahara J."/>
            <person name="Preston C."/>
            <person name="de la Torre J."/>
            <person name="Richardson P.M."/>
            <person name="DeLong E.F."/>
        </authorList>
    </citation>
    <scope>NUCLEOTIDE SEQUENCE [LARGE SCALE GENOMIC DNA]</scope>
    <source>
        <strain evidence="3">A</strain>
    </source>
</reference>
<sequence length="248" mass="25860">MGRPESRHGRGSSPGTSARPLKNPYNRFARAEAMPRSAYVLAGSAAVLALLALVPAASFSPPDAGAPAFYGMAEMVHRGADGETISSHTVHNRLLDVGEQVTIGLVFGDFDAIHRPSIICITDEGGVDFLADDMSEDTDADDLNPSMDFGGDESIPETDTCIDADIDTSTDTSMAVMTAEFTGGDNLNAGQSVQSIVICTTSQQPVTSRVSCANAGFAFAAIGVPPTLVGDTETLGITYTFDLRSDSS</sequence>
<dbReference type="HOGENOM" id="CLU_075233_0_0_2"/>
<protein>
    <submittedName>
        <fullName evidence="2">Uncharacterized protein</fullName>
    </submittedName>
</protein>
<dbReference type="Proteomes" id="UP000000758">
    <property type="component" value="Chromosome"/>
</dbReference>
<evidence type="ECO:0000313" key="3">
    <source>
        <dbReference type="Proteomes" id="UP000000758"/>
    </source>
</evidence>
<accession>A0RWA5</accession>
<organism evidence="2 3">
    <name type="scientific">Cenarchaeum symbiosum (strain A)</name>
    <dbReference type="NCBI Taxonomy" id="414004"/>
    <lineage>
        <taxon>Archaea</taxon>
        <taxon>Nitrososphaerota</taxon>
        <taxon>Candidatus Cenarchaeales</taxon>
        <taxon>Candidatus Cenarchaeaceae</taxon>
        <taxon>Candidatus Cenarchaeum</taxon>
    </lineage>
</organism>
<name>A0RWA5_CENSY</name>
<keyword evidence="3" id="KW-1185">Reference proteome</keyword>
<evidence type="ECO:0000313" key="2">
    <source>
        <dbReference type="EMBL" id="ABK77622.1"/>
    </source>
</evidence>
<gene>
    <name evidence="2" type="ordered locus">CENSYa_0990</name>
</gene>